<proteinExistence type="predicted"/>
<dbReference type="EMBL" id="MT141557">
    <property type="protein sequence ID" value="QJA66569.1"/>
    <property type="molecule type" value="Genomic_DNA"/>
</dbReference>
<gene>
    <name evidence="3" type="ORF">MM415A00476_0022</name>
    <name evidence="2" type="ORF">MM415B00342_0031</name>
</gene>
<accession>A0A6M3KJM8</accession>
<dbReference type="EMBL" id="MT142473">
    <property type="protein sequence ID" value="QJA81890.1"/>
    <property type="molecule type" value="Genomic_DNA"/>
</dbReference>
<evidence type="ECO:0000256" key="1">
    <source>
        <dbReference type="SAM" id="MobiDB-lite"/>
    </source>
</evidence>
<evidence type="ECO:0000313" key="3">
    <source>
        <dbReference type="EMBL" id="QJA81890.1"/>
    </source>
</evidence>
<protein>
    <submittedName>
        <fullName evidence="3">Uncharacterized protein</fullName>
    </submittedName>
</protein>
<dbReference type="AlphaFoldDB" id="A0A6M3KJM8"/>
<reference evidence="3" key="1">
    <citation type="submission" date="2020-03" db="EMBL/GenBank/DDBJ databases">
        <title>The deep terrestrial virosphere.</title>
        <authorList>
            <person name="Holmfeldt K."/>
            <person name="Nilsson E."/>
            <person name="Simone D."/>
            <person name="Lopez-Fernandez M."/>
            <person name="Wu X."/>
            <person name="de Brujin I."/>
            <person name="Lundin D."/>
            <person name="Andersson A."/>
            <person name="Bertilsson S."/>
            <person name="Dopson M."/>
        </authorList>
    </citation>
    <scope>NUCLEOTIDE SEQUENCE</scope>
    <source>
        <strain evidence="3">MM415A00476</strain>
        <strain evidence="2">MM415B00342</strain>
    </source>
</reference>
<feature type="compositionally biased region" description="Basic and acidic residues" evidence="1">
    <location>
        <begin position="13"/>
        <end position="22"/>
    </location>
</feature>
<sequence length="225" mass="25987">MLDSKRKTPSHSTTEHLKRQISPDDDITSYSGTPLIPSLRVYEDLLDSERKEYHKRERAEFVFERFLQNQAQALVEKEWHAFIINARETATARGVPLKEVLRTSDFGGFVKMRGETTGVKAGKLTPTETAKFRRTKSRVIRRTVEKDRELRNYSDGFTMSALDSLVPTRRPSKEPEFVKVKIDGVIVTMLASKYDEMFPQEKKPSEPKSRINPHAFEDFLASLHR</sequence>
<name>A0A6M3KJM8_9ZZZZ</name>
<evidence type="ECO:0000313" key="2">
    <source>
        <dbReference type="EMBL" id="QJA66569.1"/>
    </source>
</evidence>
<feature type="region of interest" description="Disordered" evidence="1">
    <location>
        <begin position="1"/>
        <end position="30"/>
    </location>
</feature>
<organism evidence="3">
    <name type="scientific">viral metagenome</name>
    <dbReference type="NCBI Taxonomy" id="1070528"/>
    <lineage>
        <taxon>unclassified sequences</taxon>
        <taxon>metagenomes</taxon>
        <taxon>organismal metagenomes</taxon>
    </lineage>
</organism>